<proteinExistence type="predicted"/>
<evidence type="ECO:0000313" key="1">
    <source>
        <dbReference type="EMBL" id="MBW80154.1"/>
    </source>
</evidence>
<organism evidence="1">
    <name type="scientific">Anopheles darlingi</name>
    <name type="common">Mosquito</name>
    <dbReference type="NCBI Taxonomy" id="43151"/>
    <lineage>
        <taxon>Eukaryota</taxon>
        <taxon>Metazoa</taxon>
        <taxon>Ecdysozoa</taxon>
        <taxon>Arthropoda</taxon>
        <taxon>Hexapoda</taxon>
        <taxon>Insecta</taxon>
        <taxon>Pterygota</taxon>
        <taxon>Neoptera</taxon>
        <taxon>Endopterygota</taxon>
        <taxon>Diptera</taxon>
        <taxon>Nematocera</taxon>
        <taxon>Culicoidea</taxon>
        <taxon>Culicidae</taxon>
        <taxon>Anophelinae</taxon>
        <taxon>Anopheles</taxon>
    </lineage>
</organism>
<dbReference type="EMBL" id="GGFL01015976">
    <property type="protein sequence ID" value="MBW80154.1"/>
    <property type="molecule type" value="Transcribed_RNA"/>
</dbReference>
<reference evidence="1" key="1">
    <citation type="submission" date="2018-01" db="EMBL/GenBank/DDBJ databases">
        <title>An insight into the sialome of Amazonian anophelines.</title>
        <authorList>
            <person name="Ribeiro J.M."/>
            <person name="Scarpassa V."/>
            <person name="Calvo E."/>
        </authorList>
    </citation>
    <scope>NUCLEOTIDE SEQUENCE</scope>
</reference>
<accession>A0A2M4DRH2</accession>
<sequence>MNFTIMSRTRFASKNKSQTFTFIFLFTIKLAQAFQSPWRIALAAATTCSRIDSGGPTNDCRSDERSCW</sequence>
<name>A0A2M4DRH2_ANODA</name>
<dbReference type="AlphaFoldDB" id="A0A2M4DRH2"/>
<protein>
    <submittedName>
        <fullName evidence="1">Putative secreted protein</fullName>
    </submittedName>
</protein>